<keyword evidence="6" id="KW-0804">Transcription</keyword>
<name>A0ABU1AL32_9BACT</name>
<dbReference type="PANTHER" id="PTHR33202">
    <property type="entry name" value="ZINC UPTAKE REGULATION PROTEIN"/>
    <property type="match status" value="1"/>
</dbReference>
<accession>A0ABU1AL32</accession>
<keyword evidence="5" id="KW-0238">DNA-binding</keyword>
<dbReference type="InterPro" id="IPR036388">
    <property type="entry name" value="WH-like_DNA-bd_sf"/>
</dbReference>
<dbReference type="SUPFAM" id="SSF46785">
    <property type="entry name" value="Winged helix' DNA-binding domain"/>
    <property type="match status" value="1"/>
</dbReference>
<dbReference type="InterPro" id="IPR036390">
    <property type="entry name" value="WH_DNA-bd_sf"/>
</dbReference>
<comment type="caution">
    <text evidence="7">The sequence shown here is derived from an EMBL/GenBank/DDBJ whole genome shotgun (WGS) entry which is preliminary data.</text>
</comment>
<dbReference type="RefSeq" id="WP_308984926.1">
    <property type="nucleotide sequence ID" value="NZ_JARXIC010000011.1"/>
</dbReference>
<evidence type="ECO:0000313" key="8">
    <source>
        <dbReference type="Proteomes" id="UP001243717"/>
    </source>
</evidence>
<keyword evidence="2" id="KW-0678">Repressor</keyword>
<evidence type="ECO:0000256" key="1">
    <source>
        <dbReference type="ARBA" id="ARBA00007957"/>
    </source>
</evidence>
<dbReference type="Proteomes" id="UP001243717">
    <property type="component" value="Unassembled WGS sequence"/>
</dbReference>
<evidence type="ECO:0000256" key="6">
    <source>
        <dbReference type="ARBA" id="ARBA00023163"/>
    </source>
</evidence>
<sequence>MSIEKPELLDIILERLKASGGRMTKKRECVLGALLSMDRPASAEEIRERGQLPASDLVTVYRNLETFEKLGVLQRVPLENGTHLFELTAPDEHYHHLICRECHKAERLDVCVGHEVVKRAQAHGYSQIAHMMEVYGVCDECAKP</sequence>
<comment type="similarity">
    <text evidence="1">Belongs to the Fur family.</text>
</comment>
<reference evidence="7 8" key="1">
    <citation type="submission" date="2023-04" db="EMBL/GenBank/DDBJ databases">
        <title>A novel bacteria isolated from coastal sediment.</title>
        <authorList>
            <person name="Liu X.-J."/>
            <person name="Du Z.-J."/>
        </authorList>
    </citation>
    <scope>NUCLEOTIDE SEQUENCE [LARGE SCALE GENOMIC DNA]</scope>
    <source>
        <strain evidence="7 8">SDUM461004</strain>
    </source>
</reference>
<keyword evidence="4" id="KW-0805">Transcription regulation</keyword>
<dbReference type="Pfam" id="PF01475">
    <property type="entry name" value="FUR"/>
    <property type="match status" value="1"/>
</dbReference>
<dbReference type="PANTHER" id="PTHR33202:SF7">
    <property type="entry name" value="FERRIC UPTAKE REGULATION PROTEIN"/>
    <property type="match status" value="1"/>
</dbReference>
<dbReference type="CDD" id="cd07153">
    <property type="entry name" value="Fur_like"/>
    <property type="match status" value="1"/>
</dbReference>
<gene>
    <name evidence="7" type="ORF">QEH59_08435</name>
</gene>
<evidence type="ECO:0000256" key="4">
    <source>
        <dbReference type="ARBA" id="ARBA00023015"/>
    </source>
</evidence>
<protein>
    <submittedName>
        <fullName evidence="7">Fur family transcriptional regulator</fullName>
    </submittedName>
</protein>
<keyword evidence="3" id="KW-0862">Zinc</keyword>
<dbReference type="InterPro" id="IPR043135">
    <property type="entry name" value="Fur_C"/>
</dbReference>
<keyword evidence="8" id="KW-1185">Reference proteome</keyword>
<organism evidence="7 8">
    <name type="scientific">Thalassobacterium sedimentorum</name>
    <dbReference type="NCBI Taxonomy" id="3041258"/>
    <lineage>
        <taxon>Bacteria</taxon>
        <taxon>Pseudomonadati</taxon>
        <taxon>Verrucomicrobiota</taxon>
        <taxon>Opitutia</taxon>
        <taxon>Puniceicoccales</taxon>
        <taxon>Coraliomargaritaceae</taxon>
        <taxon>Thalassobacterium</taxon>
    </lineage>
</organism>
<dbReference type="InterPro" id="IPR002481">
    <property type="entry name" value="FUR"/>
</dbReference>
<dbReference type="Gene3D" id="3.30.1490.190">
    <property type="match status" value="1"/>
</dbReference>
<evidence type="ECO:0000256" key="5">
    <source>
        <dbReference type="ARBA" id="ARBA00023125"/>
    </source>
</evidence>
<evidence type="ECO:0000256" key="3">
    <source>
        <dbReference type="ARBA" id="ARBA00022833"/>
    </source>
</evidence>
<dbReference type="Gene3D" id="1.10.10.10">
    <property type="entry name" value="Winged helix-like DNA-binding domain superfamily/Winged helix DNA-binding domain"/>
    <property type="match status" value="1"/>
</dbReference>
<evidence type="ECO:0000256" key="2">
    <source>
        <dbReference type="ARBA" id="ARBA00022491"/>
    </source>
</evidence>
<proteinExistence type="inferred from homology"/>
<dbReference type="EMBL" id="JARXIC010000011">
    <property type="protein sequence ID" value="MDQ8194451.1"/>
    <property type="molecule type" value="Genomic_DNA"/>
</dbReference>
<evidence type="ECO:0000313" key="7">
    <source>
        <dbReference type="EMBL" id="MDQ8194451.1"/>
    </source>
</evidence>